<dbReference type="FunFam" id="1.10.540.10:FF:000002">
    <property type="entry name" value="Acyl-CoA dehydrogenase FadE19"/>
    <property type="match status" value="1"/>
</dbReference>
<dbReference type="InterPro" id="IPR036250">
    <property type="entry name" value="AcylCo_DH-like_C"/>
</dbReference>
<proteinExistence type="inferred from homology"/>
<evidence type="ECO:0000259" key="9">
    <source>
        <dbReference type="Pfam" id="PF02771"/>
    </source>
</evidence>
<dbReference type="Pfam" id="PF00441">
    <property type="entry name" value="Acyl-CoA_dh_1"/>
    <property type="match status" value="1"/>
</dbReference>
<evidence type="ECO:0000256" key="5">
    <source>
        <dbReference type="ARBA" id="ARBA00023002"/>
    </source>
</evidence>
<dbReference type="SUPFAM" id="SSF56645">
    <property type="entry name" value="Acyl-CoA dehydrogenase NM domain-like"/>
    <property type="match status" value="1"/>
</dbReference>
<gene>
    <name evidence="10" type="ORF">E8L99_06115</name>
</gene>
<dbReference type="PROSITE" id="PS00073">
    <property type="entry name" value="ACYL_COA_DH_2"/>
    <property type="match status" value="1"/>
</dbReference>
<feature type="domain" description="Acyl-CoA oxidase/dehydrogenase middle" evidence="8">
    <location>
        <begin position="122"/>
        <end position="220"/>
    </location>
</feature>
<protein>
    <submittedName>
        <fullName evidence="10">Acyl-CoA dehydrogenase</fullName>
    </submittedName>
</protein>
<comment type="similarity">
    <text evidence="2 6">Belongs to the acyl-CoA dehydrogenase family.</text>
</comment>
<dbReference type="SUPFAM" id="SSF47203">
    <property type="entry name" value="Acyl-CoA dehydrogenase C-terminal domain-like"/>
    <property type="match status" value="1"/>
</dbReference>
<feature type="domain" description="Acyl-CoA dehydrogenase/oxidase C-terminal" evidence="7">
    <location>
        <begin position="239"/>
        <end position="379"/>
    </location>
</feature>
<dbReference type="Gene3D" id="1.20.140.10">
    <property type="entry name" value="Butyryl-CoA Dehydrogenase, subunit A, domain 3"/>
    <property type="match status" value="1"/>
</dbReference>
<dbReference type="InterPro" id="IPR037069">
    <property type="entry name" value="AcylCoA_DH/ox_N_sf"/>
</dbReference>
<evidence type="ECO:0000256" key="2">
    <source>
        <dbReference type="ARBA" id="ARBA00009347"/>
    </source>
</evidence>
<keyword evidence="5 6" id="KW-0560">Oxidoreductase</keyword>
<dbReference type="GO" id="GO:0003995">
    <property type="term" value="F:acyl-CoA dehydrogenase activity"/>
    <property type="evidence" value="ECO:0007669"/>
    <property type="project" value="InterPro"/>
</dbReference>
<dbReference type="AlphaFoldDB" id="A0A4D7QIW8"/>
<dbReference type="PIRSF" id="PIRSF016578">
    <property type="entry name" value="HsaA"/>
    <property type="match status" value="1"/>
</dbReference>
<evidence type="ECO:0000259" key="8">
    <source>
        <dbReference type="Pfam" id="PF02770"/>
    </source>
</evidence>
<dbReference type="InterPro" id="IPR046373">
    <property type="entry name" value="Acyl-CoA_Oxase/DH_mid-dom_sf"/>
</dbReference>
<dbReference type="InterPro" id="IPR009100">
    <property type="entry name" value="AcylCoA_DH/oxidase_NM_dom_sf"/>
</dbReference>
<dbReference type="Proteomes" id="UP000298588">
    <property type="component" value="Chromosome"/>
</dbReference>
<dbReference type="GO" id="GO:0050660">
    <property type="term" value="F:flavin adenine dinucleotide binding"/>
    <property type="evidence" value="ECO:0007669"/>
    <property type="project" value="InterPro"/>
</dbReference>
<dbReference type="InterPro" id="IPR009075">
    <property type="entry name" value="AcylCo_DH/oxidase_C"/>
</dbReference>
<dbReference type="Gene3D" id="1.10.540.10">
    <property type="entry name" value="Acyl-CoA dehydrogenase/oxidase, N-terminal domain"/>
    <property type="match status" value="1"/>
</dbReference>
<evidence type="ECO:0000313" key="11">
    <source>
        <dbReference type="Proteomes" id="UP000298588"/>
    </source>
</evidence>
<dbReference type="PANTHER" id="PTHR43884">
    <property type="entry name" value="ACYL-COA DEHYDROGENASE"/>
    <property type="match status" value="1"/>
</dbReference>
<dbReference type="Pfam" id="PF02770">
    <property type="entry name" value="Acyl-CoA_dh_M"/>
    <property type="match status" value="1"/>
</dbReference>
<keyword evidence="4 6" id="KW-0274">FAD</keyword>
<sequence length="387" mass="42011">MNFDLTPDQLALQERVRSFAQAEIAPRAEQLDRDAIFPTDLFKKLGELGVMSIPFAEEYGGMGLGVFDAVLAIEEVARADQSLAVSAMVSMATGLTLQRYGTEEQKRQWLPDIISGRKICSIAGTEPDAGSDTAGFKTRANALGNGLWSLTGEKAYITNPGTDISSFALILAVSSPREAEHKQYTLFLVPQGTAGYSQGEKYRKMGWRSSDTRPLYLDDCQLPDSAIVGKPHAGRWVLHKGYQAARVFLAACSLGLAQASLDHSITYAKERKAFGGTIGRLQLIQDLVARMALKVDSARLVTYRAAWGVDQGKDDLMALSMAKLHATETGSEVANMAIQVHGGWGFMDDCAPSRYLRDNRICTIGDGSSQIQTLLIARECGLDVSFG</sequence>
<feature type="domain" description="Acyl-CoA dehydrogenase/oxidase N-terminal" evidence="9">
    <location>
        <begin position="6"/>
        <end position="116"/>
    </location>
</feature>
<dbReference type="Gene3D" id="2.40.110.10">
    <property type="entry name" value="Butyryl-CoA Dehydrogenase, subunit A, domain 2"/>
    <property type="match status" value="1"/>
</dbReference>
<dbReference type="InterPro" id="IPR013786">
    <property type="entry name" value="AcylCoA_DH/ox_N"/>
</dbReference>
<dbReference type="InterPro" id="IPR006089">
    <property type="entry name" value="Acyl-CoA_DH_CS"/>
</dbReference>
<dbReference type="RefSeq" id="WP_137098708.1">
    <property type="nucleotide sequence ID" value="NZ_CP039865.1"/>
</dbReference>
<keyword evidence="3 6" id="KW-0285">Flavoprotein</keyword>
<organism evidence="10 11">
    <name type="scientific">Phreatobacter aquaticus</name>
    <dbReference type="NCBI Taxonomy" id="2570229"/>
    <lineage>
        <taxon>Bacteria</taxon>
        <taxon>Pseudomonadati</taxon>
        <taxon>Pseudomonadota</taxon>
        <taxon>Alphaproteobacteria</taxon>
        <taxon>Hyphomicrobiales</taxon>
        <taxon>Phreatobacteraceae</taxon>
        <taxon>Phreatobacter</taxon>
    </lineage>
</organism>
<dbReference type="KEGG" id="paqt:E8L99_06115"/>
<evidence type="ECO:0000259" key="7">
    <source>
        <dbReference type="Pfam" id="PF00441"/>
    </source>
</evidence>
<evidence type="ECO:0000313" key="10">
    <source>
        <dbReference type="EMBL" id="QCK85374.1"/>
    </source>
</evidence>
<reference evidence="10 11" key="1">
    <citation type="submission" date="2019-04" db="EMBL/GenBank/DDBJ databases">
        <title>Phreatobacter aquaticus sp. nov.</title>
        <authorList>
            <person name="Choi A."/>
            <person name="Baek K."/>
        </authorList>
    </citation>
    <scope>NUCLEOTIDE SEQUENCE [LARGE SCALE GENOMIC DNA]</scope>
    <source>
        <strain evidence="10 11">NMCR1094</strain>
    </source>
</reference>
<accession>A0A4D7QIW8</accession>
<dbReference type="Pfam" id="PF02771">
    <property type="entry name" value="Acyl-CoA_dh_N"/>
    <property type="match status" value="1"/>
</dbReference>
<dbReference type="EMBL" id="CP039865">
    <property type="protein sequence ID" value="QCK85374.1"/>
    <property type="molecule type" value="Genomic_DNA"/>
</dbReference>
<evidence type="ECO:0000256" key="6">
    <source>
        <dbReference type="RuleBase" id="RU362125"/>
    </source>
</evidence>
<evidence type="ECO:0000256" key="4">
    <source>
        <dbReference type="ARBA" id="ARBA00022827"/>
    </source>
</evidence>
<dbReference type="OrthoDB" id="9775090at2"/>
<keyword evidence="11" id="KW-1185">Reference proteome</keyword>
<name>A0A4D7QIW8_9HYPH</name>
<dbReference type="InterPro" id="IPR006091">
    <property type="entry name" value="Acyl-CoA_Oxase/DH_mid-dom"/>
</dbReference>
<evidence type="ECO:0000256" key="3">
    <source>
        <dbReference type="ARBA" id="ARBA00022630"/>
    </source>
</evidence>
<evidence type="ECO:0000256" key="1">
    <source>
        <dbReference type="ARBA" id="ARBA00001974"/>
    </source>
</evidence>
<comment type="cofactor">
    <cofactor evidence="1 6">
        <name>FAD</name>
        <dbReference type="ChEBI" id="CHEBI:57692"/>
    </cofactor>
</comment>
<dbReference type="PANTHER" id="PTHR43884:SF37">
    <property type="entry name" value="ACYL-COA DEHYDROGENASE"/>
    <property type="match status" value="1"/>
</dbReference>
<dbReference type="FunFam" id="1.20.140.10:FF:000001">
    <property type="entry name" value="Acyl-CoA dehydrogenase"/>
    <property type="match status" value="1"/>
</dbReference>